<evidence type="ECO:0000256" key="1">
    <source>
        <dbReference type="ARBA" id="ARBA00004127"/>
    </source>
</evidence>
<keyword evidence="3" id="KW-0813">Transport</keyword>
<keyword evidence="9 11" id="KW-0472">Membrane</keyword>
<feature type="region of interest" description="Disordered" evidence="10">
    <location>
        <begin position="56"/>
        <end position="77"/>
    </location>
</feature>
<dbReference type="Gramene" id="KQK04235">
    <property type="protein sequence ID" value="KQK04235"/>
    <property type="gene ID" value="BRADI_2g12540v3"/>
</dbReference>
<dbReference type="OMA" id="FARTEDN"/>
<evidence type="ECO:0000256" key="11">
    <source>
        <dbReference type="SAM" id="Phobius"/>
    </source>
</evidence>
<evidence type="ECO:0000256" key="2">
    <source>
        <dbReference type="ARBA" id="ARBA00013242"/>
    </source>
</evidence>
<dbReference type="GO" id="GO:0012505">
    <property type="term" value="C:endomembrane system"/>
    <property type="evidence" value="ECO:0007669"/>
    <property type="project" value="UniProtKB-SubCell"/>
</dbReference>
<dbReference type="EMBL" id="CM000881">
    <property type="protein sequence ID" value="KQK04235.1"/>
    <property type="molecule type" value="Genomic_DNA"/>
</dbReference>
<dbReference type="OrthoDB" id="659161at2759"/>
<protein>
    <recommendedName>
        <fullName evidence="2">H(+)-exporting diphosphatase</fullName>
        <ecNumber evidence="2">7.1.3.1</ecNumber>
    </recommendedName>
</protein>
<evidence type="ECO:0000256" key="10">
    <source>
        <dbReference type="SAM" id="MobiDB-lite"/>
    </source>
</evidence>
<keyword evidence="14" id="KW-1185">Reference proteome</keyword>
<name>I1HF60_BRADI</name>
<dbReference type="GO" id="GO:0004427">
    <property type="term" value="F:inorganic diphosphate phosphatase activity"/>
    <property type="evidence" value="ECO:0007669"/>
    <property type="project" value="InterPro"/>
</dbReference>
<dbReference type="KEGG" id="bdi:100827063"/>
<reference evidence="13" key="3">
    <citation type="submission" date="2018-08" db="UniProtKB">
        <authorList>
            <consortium name="EnsemblPlants"/>
        </authorList>
    </citation>
    <scope>IDENTIFICATION</scope>
    <source>
        <strain evidence="13">cv. Bd21</strain>
    </source>
</reference>
<feature type="transmembrane region" description="Helical" evidence="11">
    <location>
        <begin position="190"/>
        <end position="220"/>
    </location>
</feature>
<dbReference type="EnsemblPlants" id="KQK04235">
    <property type="protein sequence ID" value="KQK04235"/>
    <property type="gene ID" value="BRADI_2g12540v3"/>
</dbReference>
<dbReference type="HOGENOM" id="CLU_008743_3_0_1"/>
<dbReference type="STRING" id="15368.I1HF60"/>
<evidence type="ECO:0000256" key="5">
    <source>
        <dbReference type="ARBA" id="ARBA00022842"/>
    </source>
</evidence>
<evidence type="ECO:0000313" key="14">
    <source>
        <dbReference type="Proteomes" id="UP000008810"/>
    </source>
</evidence>
<feature type="transmembrane region" description="Helical" evidence="11">
    <location>
        <begin position="106"/>
        <end position="125"/>
    </location>
</feature>
<dbReference type="RefSeq" id="XP_003567657.1">
    <property type="nucleotide sequence ID" value="XM_003567609.4"/>
</dbReference>
<dbReference type="eggNOG" id="ENOG502QPJC">
    <property type="taxonomic scope" value="Eukaryota"/>
</dbReference>
<evidence type="ECO:0000256" key="8">
    <source>
        <dbReference type="ARBA" id="ARBA00023065"/>
    </source>
</evidence>
<keyword evidence="8" id="KW-0406">Ion transport</keyword>
<sequence>MGSVSAADVVIPACAVIGIAFALWQWFLVAKVKVSAYAPAGNGHGRAVFRAEGEDDDDAARIGGGGGDSDDEEDGGDGAAAVARCAEIQNAIAVGANSFLYTQYKYLAAFTAIFAVVIFLFLGSVHRFSTASQPCQYSKGKTCKPALANAAFTTVAFLLGAVTSVVSGYLGMRIATFANARTTLEARRGIGAAFSTAFRSGAVMGFLLSSLGLLVLYIAIKIFGLYYGDDWEGLYESITGYGLGGSSMALFGRVGGGIYTKAADVGADLVGKVERNIPEDDPRNPAVIADNVGDNVGDIAGMGSDLFGSYAESTCAALFVASISSFGADKDFAAVCYPLLISSAGLLVCLATTLFATDFFKVKTARGVAPALKLQLVISTGLMTVAALVVTFAALPAKFTLFDFGEEKQVKNWHLFFCVAIGLWAGLAIGFTTEYFTSNAYSPVRDVADSCRTGAATNVIFGLALGYKSVIVPVFAIAVSIYVSFTLASIYGIAIAALGMLSTVATGLAIDAYGPISDNAGGIAEMAGMSRRIRQRTDALDAAGNTTAAIGKGFAIGSAALVSLALFGAFVSRAGVTVINLLSPKVFAGLLVGAMLPYWFSAMTMKSVGSAALKMVEEVRRQFSTIPGLMEGRATPDYASCVRISTDASLREMMPPGALVLLAPLVAGTLFGVHTLAGLLAGALASGVQVAISASNSGGAWDNAKKYIEAGVSEHAKSLGPKGSEAHKAAVIGDTIGDPLKDTSGPSLNILIKLMAVESLVFAPFFAAHGGIIFK</sequence>
<feature type="transmembrane region" description="Helical" evidence="11">
    <location>
        <begin position="470"/>
        <end position="498"/>
    </location>
</feature>
<feature type="transmembrane region" description="Helical" evidence="11">
    <location>
        <begin position="376"/>
        <end position="401"/>
    </location>
</feature>
<dbReference type="Pfam" id="PF03030">
    <property type="entry name" value="H_PPase"/>
    <property type="match status" value="1"/>
</dbReference>
<evidence type="ECO:0000256" key="6">
    <source>
        <dbReference type="ARBA" id="ARBA00022967"/>
    </source>
</evidence>
<evidence type="ECO:0000256" key="7">
    <source>
        <dbReference type="ARBA" id="ARBA00022989"/>
    </source>
</evidence>
<accession>I1HF60</accession>
<dbReference type="HAMAP" id="MF_01129">
    <property type="entry name" value="PPase_energized_pump"/>
    <property type="match status" value="1"/>
</dbReference>
<keyword evidence="5" id="KW-0460">Magnesium</keyword>
<dbReference type="PIRSF" id="PIRSF001265">
    <property type="entry name" value="H+-PPase"/>
    <property type="match status" value="1"/>
</dbReference>
<evidence type="ECO:0000256" key="4">
    <source>
        <dbReference type="ARBA" id="ARBA00022692"/>
    </source>
</evidence>
<keyword evidence="4 11" id="KW-0812">Transmembrane</keyword>
<organism evidence="12">
    <name type="scientific">Brachypodium distachyon</name>
    <name type="common">Purple false brome</name>
    <name type="synonym">Trachynia distachya</name>
    <dbReference type="NCBI Taxonomy" id="15368"/>
    <lineage>
        <taxon>Eukaryota</taxon>
        <taxon>Viridiplantae</taxon>
        <taxon>Streptophyta</taxon>
        <taxon>Embryophyta</taxon>
        <taxon>Tracheophyta</taxon>
        <taxon>Spermatophyta</taxon>
        <taxon>Magnoliopsida</taxon>
        <taxon>Liliopsida</taxon>
        <taxon>Poales</taxon>
        <taxon>Poaceae</taxon>
        <taxon>BOP clade</taxon>
        <taxon>Pooideae</taxon>
        <taxon>Stipodae</taxon>
        <taxon>Brachypodieae</taxon>
        <taxon>Brachypodium</taxon>
    </lineage>
</organism>
<comment type="subcellular location">
    <subcellularLocation>
        <location evidence="1">Endomembrane system</location>
        <topology evidence="1">Multi-pass membrane protein</topology>
    </subcellularLocation>
</comment>
<evidence type="ECO:0000256" key="9">
    <source>
        <dbReference type="ARBA" id="ARBA00023136"/>
    </source>
</evidence>
<feature type="transmembrane region" description="Helical" evidence="11">
    <location>
        <begin position="554"/>
        <end position="574"/>
    </location>
</feature>
<reference evidence="12" key="2">
    <citation type="submission" date="2017-06" db="EMBL/GenBank/DDBJ databases">
        <title>WGS assembly of Brachypodium distachyon.</title>
        <authorList>
            <consortium name="The International Brachypodium Initiative"/>
            <person name="Lucas S."/>
            <person name="Harmon-Smith M."/>
            <person name="Lail K."/>
            <person name="Tice H."/>
            <person name="Grimwood J."/>
            <person name="Bruce D."/>
            <person name="Barry K."/>
            <person name="Shu S."/>
            <person name="Lindquist E."/>
            <person name="Wang M."/>
            <person name="Pitluck S."/>
            <person name="Vogel J.P."/>
            <person name="Garvin D.F."/>
            <person name="Mockler T.C."/>
            <person name="Schmutz J."/>
            <person name="Rokhsar D."/>
            <person name="Bevan M.W."/>
        </authorList>
    </citation>
    <scope>NUCLEOTIDE SEQUENCE</scope>
    <source>
        <strain evidence="12">Bd21</strain>
    </source>
</reference>
<feature type="transmembrane region" description="Helical" evidence="11">
    <location>
        <begin position="7"/>
        <end position="27"/>
    </location>
</feature>
<evidence type="ECO:0000313" key="12">
    <source>
        <dbReference type="EMBL" id="KQK04235.1"/>
    </source>
</evidence>
<dbReference type="GeneID" id="100827063"/>
<keyword evidence="6" id="KW-1278">Translocase</keyword>
<gene>
    <name evidence="13" type="primary">LOC100827063</name>
    <name evidence="12" type="ORF">BRADI_2g12540v3</name>
</gene>
<dbReference type="PANTHER" id="PTHR31998">
    <property type="entry name" value="K(+)-INSENSITIVE PYROPHOSPHATE-ENERGIZED PROTON PUMP"/>
    <property type="match status" value="1"/>
</dbReference>
<dbReference type="GO" id="GO:0016020">
    <property type="term" value="C:membrane"/>
    <property type="evidence" value="ECO:0007669"/>
    <property type="project" value="InterPro"/>
</dbReference>
<dbReference type="NCBIfam" id="NF001960">
    <property type="entry name" value="PRK00733.3-5"/>
    <property type="match status" value="1"/>
</dbReference>
<feature type="transmembrane region" description="Helical" evidence="11">
    <location>
        <begin position="586"/>
        <end position="605"/>
    </location>
</feature>
<dbReference type="NCBIfam" id="TIGR01104">
    <property type="entry name" value="V_PPase"/>
    <property type="match status" value="1"/>
</dbReference>
<dbReference type="GO" id="GO:0009678">
    <property type="term" value="F:diphosphate hydrolysis-driven proton transmembrane transporter activity"/>
    <property type="evidence" value="ECO:0000318"/>
    <property type="project" value="GO_Central"/>
</dbReference>
<keyword evidence="7 11" id="KW-1133">Transmembrane helix</keyword>
<feature type="transmembrane region" description="Helical" evidence="11">
    <location>
        <begin position="146"/>
        <end position="170"/>
    </location>
</feature>
<dbReference type="EC" id="7.1.3.1" evidence="2"/>
<dbReference type="GO" id="GO:0005773">
    <property type="term" value="C:vacuole"/>
    <property type="evidence" value="ECO:0000318"/>
    <property type="project" value="GO_Central"/>
</dbReference>
<dbReference type="Proteomes" id="UP000008810">
    <property type="component" value="Chromosome 2"/>
</dbReference>
<evidence type="ECO:0000313" key="13">
    <source>
        <dbReference type="EnsemblPlants" id="KQK04235"/>
    </source>
</evidence>
<proteinExistence type="inferred from homology"/>
<dbReference type="AlphaFoldDB" id="I1HF60"/>
<feature type="transmembrane region" description="Helical" evidence="11">
    <location>
        <begin position="413"/>
        <end position="433"/>
    </location>
</feature>
<evidence type="ECO:0000256" key="3">
    <source>
        <dbReference type="ARBA" id="ARBA00022448"/>
    </source>
</evidence>
<reference evidence="12 13" key="1">
    <citation type="journal article" date="2010" name="Nature">
        <title>Genome sequencing and analysis of the model grass Brachypodium distachyon.</title>
        <authorList>
            <consortium name="International Brachypodium Initiative"/>
        </authorList>
    </citation>
    <scope>NUCLEOTIDE SEQUENCE [LARGE SCALE GENOMIC DNA]</scope>
    <source>
        <strain evidence="12 13">Bd21</strain>
    </source>
</reference>
<feature type="transmembrane region" description="Helical" evidence="11">
    <location>
        <begin position="659"/>
        <end position="685"/>
    </location>
</feature>
<dbReference type="InterPro" id="IPR004131">
    <property type="entry name" value="PPase-energised_H-pump"/>
</dbReference>
<dbReference type="GO" id="GO:0055085">
    <property type="term" value="P:transmembrane transport"/>
    <property type="evidence" value="ECO:0000318"/>
    <property type="project" value="GO_Central"/>
</dbReference>
<feature type="transmembrane region" description="Helical" evidence="11">
    <location>
        <begin position="332"/>
        <end position="356"/>
    </location>
</feature>